<sequence length="60" mass="6824">MLSCSVPVYNYLLDKLKDEYDKKESEKGEENEVVVALNKSIEKLKQYYASTGALIYTVAT</sequence>
<protein>
    <submittedName>
        <fullName evidence="1">Uncharacterized protein</fullName>
    </submittedName>
</protein>
<comment type="caution">
    <text evidence="1">The sequence shown here is derived from an EMBL/GenBank/DDBJ whole genome shotgun (WGS) entry which is preliminary data.</text>
</comment>
<organism evidence="1 2">
    <name type="scientific">Rhizophagus irregularis</name>
    <dbReference type="NCBI Taxonomy" id="588596"/>
    <lineage>
        <taxon>Eukaryota</taxon>
        <taxon>Fungi</taxon>
        <taxon>Fungi incertae sedis</taxon>
        <taxon>Mucoromycota</taxon>
        <taxon>Glomeromycotina</taxon>
        <taxon>Glomeromycetes</taxon>
        <taxon>Glomerales</taxon>
        <taxon>Glomeraceae</taxon>
        <taxon>Rhizophagus</taxon>
    </lineage>
</organism>
<reference evidence="1 2" key="1">
    <citation type="submission" date="2016-04" db="EMBL/GenBank/DDBJ databases">
        <title>Genome analyses suggest a sexual origin of heterokaryosis in a supposedly ancient asexual fungus.</title>
        <authorList>
            <person name="Ropars J."/>
            <person name="Sedzielewska K."/>
            <person name="Noel J."/>
            <person name="Charron P."/>
            <person name="Farinelli L."/>
            <person name="Marton T."/>
            <person name="Kruger M."/>
            <person name="Pelin A."/>
            <person name="Brachmann A."/>
            <person name="Corradi N."/>
        </authorList>
    </citation>
    <scope>NUCLEOTIDE SEQUENCE [LARGE SCALE GENOMIC DNA]</scope>
    <source>
        <strain evidence="1 2">C2</strain>
    </source>
</reference>
<evidence type="ECO:0000313" key="1">
    <source>
        <dbReference type="EMBL" id="PKK40746.1"/>
    </source>
</evidence>
<reference evidence="1 2" key="2">
    <citation type="submission" date="2017-10" db="EMBL/GenBank/DDBJ databases">
        <title>Extensive intraspecific genome diversity in a model arbuscular mycorrhizal fungus.</title>
        <authorList>
            <person name="Chen E.C.H."/>
            <person name="Morin E."/>
            <person name="Baudet D."/>
            <person name="Noel J."/>
            <person name="Ndikumana S."/>
            <person name="Charron P."/>
            <person name="St-Onge C."/>
            <person name="Giorgi J."/>
            <person name="Grigoriev I.V."/>
            <person name="Roux C."/>
            <person name="Martin F.M."/>
            <person name="Corradi N."/>
        </authorList>
    </citation>
    <scope>NUCLEOTIDE SEQUENCE [LARGE SCALE GENOMIC DNA]</scope>
    <source>
        <strain evidence="1 2">C2</strain>
    </source>
</reference>
<name>A0A2N1KUC7_9GLOM</name>
<dbReference type="Proteomes" id="UP000233469">
    <property type="component" value="Unassembled WGS sequence"/>
</dbReference>
<feature type="non-terminal residue" evidence="1">
    <location>
        <position position="60"/>
    </location>
</feature>
<evidence type="ECO:0000313" key="2">
    <source>
        <dbReference type="Proteomes" id="UP000233469"/>
    </source>
</evidence>
<dbReference type="AlphaFoldDB" id="A0A2N1KUC7"/>
<accession>A0A2N1KUC7</accession>
<proteinExistence type="predicted"/>
<gene>
    <name evidence="1" type="ORF">RhiirC2_805378</name>
</gene>
<dbReference type="EMBL" id="LLXL01010376">
    <property type="protein sequence ID" value="PKK40746.1"/>
    <property type="molecule type" value="Genomic_DNA"/>
</dbReference>